<evidence type="ECO:0000259" key="3">
    <source>
        <dbReference type="Pfam" id="PF04321"/>
    </source>
</evidence>
<dbReference type="Gene3D" id="3.40.50.720">
    <property type="entry name" value="NAD(P)-binding Rossmann-like Domain"/>
    <property type="match status" value="1"/>
</dbReference>
<dbReference type="AlphaFoldDB" id="A0A523W7Q7"/>
<sequence length="328" mass="36936">MKRIAITGASGLVGSNVAYKAKEKFSVLGLGFSFPPRIENCTSGILDITDQNACKNCLMDFRADFVVHSAAYASLGGCEKNPDLAYEVNVKGTENVAKVCHSLRAKMIYISTDWVFDGKKELSERYTENDLPSPLNCYGKTKREGEIATQNNTDDWVILRIANVYGHNFAIPQQWSLWEERSIQRNSWAVKVISLLRKGKMIKQPTQISQSPTLASDIAEVILEVCSRNLQGIYHVAGRENTNRYEFVKEIARVFDLEEDLVLLGTPEDLLLSFAVDHSIVPQLINELPRNASLDVSKIEKTLDRKMTGYEEGLKIMKAQLRGREKRE</sequence>
<dbReference type="UniPathway" id="UPA00124"/>
<dbReference type="InterPro" id="IPR005913">
    <property type="entry name" value="dTDP_dehydrorham_reduct"/>
</dbReference>
<dbReference type="PANTHER" id="PTHR10491">
    <property type="entry name" value="DTDP-4-DEHYDRORHAMNOSE REDUCTASE"/>
    <property type="match status" value="1"/>
</dbReference>
<protein>
    <recommendedName>
        <fullName evidence="2">dTDP-4-dehydrorhamnose reductase</fullName>
        <ecNumber evidence="2">1.1.1.133</ecNumber>
    </recommendedName>
</protein>
<dbReference type="Proteomes" id="UP000319130">
    <property type="component" value="Unassembled WGS sequence"/>
</dbReference>
<dbReference type="EMBL" id="SOIZ01000133">
    <property type="protein sequence ID" value="TET63042.1"/>
    <property type="molecule type" value="Genomic_DNA"/>
</dbReference>
<proteinExistence type="inferred from homology"/>
<accession>A0A523W7Q7</accession>
<comment type="similarity">
    <text evidence="1 2">Belongs to the dTDP-4-dehydrorhamnose reductase family.</text>
</comment>
<evidence type="ECO:0000313" key="5">
    <source>
        <dbReference type="Proteomes" id="UP000319130"/>
    </source>
</evidence>
<evidence type="ECO:0000256" key="1">
    <source>
        <dbReference type="ARBA" id="ARBA00010944"/>
    </source>
</evidence>
<dbReference type="GO" id="GO:0008831">
    <property type="term" value="F:dTDP-4-dehydrorhamnose reductase activity"/>
    <property type="evidence" value="ECO:0007669"/>
    <property type="project" value="UniProtKB-EC"/>
</dbReference>
<dbReference type="SUPFAM" id="SSF51735">
    <property type="entry name" value="NAD(P)-binding Rossmann-fold domains"/>
    <property type="match status" value="1"/>
</dbReference>
<feature type="domain" description="RmlD-like substrate binding" evidence="3">
    <location>
        <begin position="3"/>
        <end position="320"/>
    </location>
</feature>
<keyword evidence="2" id="KW-0521">NADP</keyword>
<dbReference type="InterPro" id="IPR036291">
    <property type="entry name" value="NAD(P)-bd_dom_sf"/>
</dbReference>
<reference evidence="4 5" key="1">
    <citation type="submission" date="2019-03" db="EMBL/GenBank/DDBJ databases">
        <title>Metabolic potential of uncultured bacteria and archaea associated with petroleum seepage in deep-sea sediments.</title>
        <authorList>
            <person name="Dong X."/>
            <person name="Hubert C."/>
        </authorList>
    </citation>
    <scope>NUCLEOTIDE SEQUENCE [LARGE SCALE GENOMIC DNA]</scope>
    <source>
        <strain evidence="4">E29_bin52</strain>
    </source>
</reference>
<dbReference type="EC" id="1.1.1.133" evidence="2"/>
<dbReference type="InterPro" id="IPR029903">
    <property type="entry name" value="RmlD-like-bd"/>
</dbReference>
<comment type="function">
    <text evidence="2">Catalyzes the reduction of dTDP-6-deoxy-L-lyxo-4-hexulose to yield dTDP-L-rhamnose.</text>
</comment>
<gene>
    <name evidence="4" type="ORF">E3J48_03210</name>
</gene>
<dbReference type="Pfam" id="PF04321">
    <property type="entry name" value="RmlD_sub_bind"/>
    <property type="match status" value="1"/>
</dbReference>
<keyword evidence="2" id="KW-0560">Oxidoreductase</keyword>
<organism evidence="4 5">
    <name type="scientific">Aerophobetes bacterium</name>
    <dbReference type="NCBI Taxonomy" id="2030807"/>
    <lineage>
        <taxon>Bacteria</taxon>
        <taxon>Candidatus Aerophobota</taxon>
    </lineage>
</organism>
<dbReference type="PANTHER" id="PTHR10491:SF4">
    <property type="entry name" value="METHIONINE ADENOSYLTRANSFERASE 2 SUBUNIT BETA"/>
    <property type="match status" value="1"/>
</dbReference>
<dbReference type="GO" id="GO:0019305">
    <property type="term" value="P:dTDP-rhamnose biosynthetic process"/>
    <property type="evidence" value="ECO:0007669"/>
    <property type="project" value="UniProtKB-UniPathway"/>
</dbReference>
<evidence type="ECO:0000313" key="4">
    <source>
        <dbReference type="EMBL" id="TET63042.1"/>
    </source>
</evidence>
<comment type="caution">
    <text evidence="4">The sequence shown here is derived from an EMBL/GenBank/DDBJ whole genome shotgun (WGS) entry which is preliminary data.</text>
</comment>
<name>A0A523W7Q7_UNCAE</name>
<dbReference type="CDD" id="cd05254">
    <property type="entry name" value="dTDP_HR_like_SDR_e"/>
    <property type="match status" value="1"/>
</dbReference>
<comment type="pathway">
    <text evidence="2">Carbohydrate biosynthesis; dTDP-L-rhamnose biosynthesis.</text>
</comment>
<evidence type="ECO:0000256" key="2">
    <source>
        <dbReference type="RuleBase" id="RU364082"/>
    </source>
</evidence>